<reference evidence="3 4" key="1">
    <citation type="journal article" date="2019" name="Int. J. Syst. Evol. Microbiol.">
        <title>The Global Catalogue of Microorganisms (GCM) 10K type strain sequencing project: providing services to taxonomists for standard genome sequencing and annotation.</title>
        <authorList>
            <consortium name="The Broad Institute Genomics Platform"/>
            <consortium name="The Broad Institute Genome Sequencing Center for Infectious Disease"/>
            <person name="Wu L."/>
            <person name="Ma J."/>
        </authorList>
    </citation>
    <scope>NUCLEOTIDE SEQUENCE [LARGE SCALE GENOMIC DNA]</scope>
    <source>
        <strain evidence="3 4">JCM 16378</strain>
    </source>
</reference>
<dbReference type="SUPFAM" id="SSF56349">
    <property type="entry name" value="DNA breaking-rejoining enzymes"/>
    <property type="match status" value="1"/>
</dbReference>
<evidence type="ECO:0000256" key="1">
    <source>
        <dbReference type="ARBA" id="ARBA00023172"/>
    </source>
</evidence>
<dbReference type="Pfam" id="PF00589">
    <property type="entry name" value="Phage_integrase"/>
    <property type="match status" value="1"/>
</dbReference>
<name>A0ABN3UPA4_9MICO</name>
<comment type="caution">
    <text evidence="3">The sequence shown here is derived from an EMBL/GenBank/DDBJ whole genome shotgun (WGS) entry which is preliminary data.</text>
</comment>
<proteinExistence type="predicted"/>
<keyword evidence="1" id="KW-0233">DNA recombination</keyword>
<gene>
    <name evidence="3" type="ORF">GCM10009867_21870</name>
</gene>
<dbReference type="Proteomes" id="UP001501326">
    <property type="component" value="Unassembled WGS sequence"/>
</dbReference>
<evidence type="ECO:0000259" key="2">
    <source>
        <dbReference type="PROSITE" id="PS51898"/>
    </source>
</evidence>
<dbReference type="InterPro" id="IPR011010">
    <property type="entry name" value="DNA_brk_join_enz"/>
</dbReference>
<dbReference type="InterPro" id="IPR013762">
    <property type="entry name" value="Integrase-like_cat_sf"/>
</dbReference>
<dbReference type="PROSITE" id="PS51898">
    <property type="entry name" value="TYR_RECOMBINASE"/>
    <property type="match status" value="1"/>
</dbReference>
<dbReference type="EMBL" id="BAAARN010000001">
    <property type="protein sequence ID" value="GAA2736694.1"/>
    <property type="molecule type" value="Genomic_DNA"/>
</dbReference>
<protein>
    <recommendedName>
        <fullName evidence="2">Tyr recombinase domain-containing protein</fullName>
    </recommendedName>
</protein>
<organism evidence="3 4">
    <name type="scientific">Pedococcus aerophilus</name>
    <dbReference type="NCBI Taxonomy" id="436356"/>
    <lineage>
        <taxon>Bacteria</taxon>
        <taxon>Bacillati</taxon>
        <taxon>Actinomycetota</taxon>
        <taxon>Actinomycetes</taxon>
        <taxon>Micrococcales</taxon>
        <taxon>Intrasporangiaceae</taxon>
        <taxon>Pedococcus</taxon>
    </lineage>
</organism>
<dbReference type="Gene3D" id="1.10.443.10">
    <property type="entry name" value="Intergrase catalytic core"/>
    <property type="match status" value="1"/>
</dbReference>
<evidence type="ECO:0000313" key="4">
    <source>
        <dbReference type="Proteomes" id="UP001501326"/>
    </source>
</evidence>
<evidence type="ECO:0000313" key="3">
    <source>
        <dbReference type="EMBL" id="GAA2736694.1"/>
    </source>
</evidence>
<dbReference type="InterPro" id="IPR002104">
    <property type="entry name" value="Integrase_catalytic"/>
</dbReference>
<accession>A0ABN3UPA4</accession>
<sequence>MKVACLSAPDLCVRALEDRRRTEARLRLAAGGAWAGTGLVLTTRLGDALDPRNFHRAFKTRAAKAGVPVMPVHATRHTCASLLVALDVHPRVAMAILRHSKIAVTMDIYSQVSSATTREALKRLGEAFG</sequence>
<keyword evidence="4" id="KW-1185">Reference proteome</keyword>
<feature type="domain" description="Tyr recombinase" evidence="2">
    <location>
        <begin position="1"/>
        <end position="122"/>
    </location>
</feature>